<dbReference type="Gene3D" id="3.40.225.10">
    <property type="entry name" value="Class II aldolase/adducin N-terminal domain"/>
    <property type="match status" value="1"/>
</dbReference>
<feature type="region of interest" description="Disordered" evidence="1">
    <location>
        <begin position="276"/>
        <end position="303"/>
    </location>
</feature>
<reference evidence="3 4" key="1">
    <citation type="submission" date="2024-06" db="EMBL/GenBank/DDBJ databases">
        <title>The Natural Products Discovery Center: Release of the First 8490 Sequenced Strains for Exploring Actinobacteria Biosynthetic Diversity.</title>
        <authorList>
            <person name="Kalkreuter E."/>
            <person name="Kautsar S.A."/>
            <person name="Yang D."/>
            <person name="Bader C.D."/>
            <person name="Teijaro C.N."/>
            <person name="Fluegel L."/>
            <person name="Davis C.M."/>
            <person name="Simpson J.R."/>
            <person name="Lauterbach L."/>
            <person name="Steele A.D."/>
            <person name="Gui C."/>
            <person name="Meng S."/>
            <person name="Li G."/>
            <person name="Viehrig K."/>
            <person name="Ye F."/>
            <person name="Su P."/>
            <person name="Kiefer A.F."/>
            <person name="Nichols A."/>
            <person name="Cepeda A.J."/>
            <person name="Yan W."/>
            <person name="Fan B."/>
            <person name="Jiang Y."/>
            <person name="Adhikari A."/>
            <person name="Zheng C.-J."/>
            <person name="Schuster L."/>
            <person name="Cowan T.M."/>
            <person name="Smanski M.J."/>
            <person name="Chevrette M.G."/>
            <person name="De Carvalho L.P.S."/>
            <person name="Shen B."/>
        </authorList>
    </citation>
    <scope>NUCLEOTIDE SEQUENCE [LARGE SCALE GENOMIC DNA]</scope>
    <source>
        <strain evidence="3 4">NPDC052347</strain>
    </source>
</reference>
<keyword evidence="4" id="KW-1185">Reference proteome</keyword>
<name>A0ABV3K4Q6_STRON</name>
<accession>A0ABV3K4Q6</accession>
<dbReference type="EMBL" id="JBFAUK010000016">
    <property type="protein sequence ID" value="MEV5508780.1"/>
    <property type="molecule type" value="Genomic_DNA"/>
</dbReference>
<dbReference type="Proteomes" id="UP001552594">
    <property type="component" value="Unassembled WGS sequence"/>
</dbReference>
<feature type="domain" description="Class II aldolase/adducin N-terminal" evidence="2">
    <location>
        <begin position="57"/>
        <end position="93"/>
    </location>
</feature>
<evidence type="ECO:0000256" key="1">
    <source>
        <dbReference type="SAM" id="MobiDB-lite"/>
    </source>
</evidence>
<dbReference type="Pfam" id="PF00596">
    <property type="entry name" value="Aldolase_II"/>
    <property type="match status" value="1"/>
</dbReference>
<evidence type="ECO:0000313" key="3">
    <source>
        <dbReference type="EMBL" id="MEV5508780.1"/>
    </source>
</evidence>
<feature type="region of interest" description="Disordered" evidence="1">
    <location>
        <begin position="218"/>
        <end position="255"/>
    </location>
</feature>
<organism evidence="3 4">
    <name type="scientific">Streptomyces orinoci</name>
    <name type="common">Streptoverticillium orinoci</name>
    <dbReference type="NCBI Taxonomy" id="67339"/>
    <lineage>
        <taxon>Bacteria</taxon>
        <taxon>Bacillati</taxon>
        <taxon>Actinomycetota</taxon>
        <taxon>Actinomycetes</taxon>
        <taxon>Kitasatosporales</taxon>
        <taxon>Streptomycetaceae</taxon>
        <taxon>Streptomyces</taxon>
    </lineage>
</organism>
<dbReference type="InterPro" id="IPR001303">
    <property type="entry name" value="Aldolase_II/adducin_N"/>
</dbReference>
<evidence type="ECO:0000259" key="2">
    <source>
        <dbReference type="Pfam" id="PF00596"/>
    </source>
</evidence>
<feature type="compositionally biased region" description="Low complexity" evidence="1">
    <location>
        <begin position="231"/>
        <end position="255"/>
    </location>
</feature>
<dbReference type="SUPFAM" id="SSF53639">
    <property type="entry name" value="AraD/HMP-PK domain-like"/>
    <property type="match status" value="1"/>
</dbReference>
<dbReference type="InterPro" id="IPR036409">
    <property type="entry name" value="Aldolase_II/adducin_N_sf"/>
</dbReference>
<comment type="caution">
    <text evidence="3">The sequence shown here is derived from an EMBL/GenBank/DDBJ whole genome shotgun (WGS) entry which is preliminary data.</text>
</comment>
<protein>
    <submittedName>
        <fullName evidence="3">Class II aldolase/adducin family protein</fullName>
    </submittedName>
</protein>
<sequence>MSPRVRPGDAGVKASSAITGRPLGARGGCVLWPSLAPAPTTWSAPRHWVARSRPASVTRACLMPGHGLVAVGRDLAHAVMCAILLERACRILLTARAIPRHWTSHQECLEKDAVAWHGSLIDAGWRYRQRRFALRQESAGPGRNPWPSGQGARQSMLDVSLQNLTVREVPGNRGGALPRSPPSGSAARRWFPLPCCCSTTRRLGRPSRRGGWLGARCRPLAHHPPPERQGGRPALPATGRRAPRPGNGRAGPSLIPGQRVVRQVCIRRVSGSAWLPIEEARRPAAKAGTQEPKRPAAHGNPGP</sequence>
<gene>
    <name evidence="3" type="ORF">AB0L16_20385</name>
</gene>
<dbReference type="RefSeq" id="WP_109284840.1">
    <property type="nucleotide sequence ID" value="NZ_JBFAUK010000016.1"/>
</dbReference>
<evidence type="ECO:0000313" key="4">
    <source>
        <dbReference type="Proteomes" id="UP001552594"/>
    </source>
</evidence>
<proteinExistence type="predicted"/>